<dbReference type="InterPro" id="IPR008972">
    <property type="entry name" value="Cupredoxin"/>
</dbReference>
<gene>
    <name evidence="8" type="ORF">WHR41_04048</name>
</gene>
<dbReference type="InterPro" id="IPR011706">
    <property type="entry name" value="Cu-oxidase_C"/>
</dbReference>
<dbReference type="Pfam" id="PF07731">
    <property type="entry name" value="Cu-oxidase_2"/>
    <property type="match status" value="1"/>
</dbReference>
<dbReference type="FunFam" id="2.60.40.420:FF:000021">
    <property type="entry name" value="Extracellular dihydrogeodin oxidase/laccase"/>
    <property type="match status" value="1"/>
</dbReference>
<keyword evidence="9" id="KW-1185">Reference proteome</keyword>
<name>A0AB34KU62_9PEZI</name>
<dbReference type="RefSeq" id="XP_069229960.1">
    <property type="nucleotide sequence ID" value="XM_069372654.1"/>
</dbReference>
<dbReference type="GeneID" id="96005492"/>
<sequence>MPAFTKLATAALAERGLLSGLDNTLKDVTSGLNDGLSKLNLSPLGTNSAKLLPSFLKDNPLPNGFPWSDRTSKNTNYYDMDAIPNTGVTRHYDWTVSSAPCAPDGVTIDCVLVNGQFPGPTIEANWGDWIEVKLRNNLTDLEEGTSIHWHGFLQKNTQYMDGVPGYGQCPIAPEGEFTYRFRASLYGSTWYHSHYSAQYGSGMVGPIVVYGPKNMDYDVDLGPVMVMDWYHQNYKDQIDGLFQPIPNAIVPRADSNTINGKGTYSCDDTDLPCEEDPLMSTFNFTSGQTHRLRLINPSSVAVQKITIDNHKFSVIANDFVEIEPYETDVITLGVGQRSDVVVKATGDSTDAVYMRAYRPADCALSNGNEEVLAAIYYEDADRSELPVSSAGPNAYNNDCSNDDLSLTKPYYPMKAEDPSVTEILPIELRSNGTHLVWYQANRTFRVNYNDPILLRANQGDNDYPEIENVHNYGTNKTLRFIIENPGNQYHPMHMHGHNIQVLAQGPCTNNDTIFGGNQTSNLTSNINGFNKRDIGSWPGMAGETMDNYGSCWDGTITNPENPQRRDVQNVAPGSFIVLQWTQDNPGVWPLHCHIAWHLSAGFVWTVLENPDALENEMKIPDIMQQTCDDWDAWSNRNVVDQIDDGL</sequence>
<dbReference type="InterPro" id="IPR001117">
    <property type="entry name" value="Cu-oxidase_2nd"/>
</dbReference>
<evidence type="ECO:0000259" key="6">
    <source>
        <dbReference type="Pfam" id="PF07731"/>
    </source>
</evidence>
<comment type="similarity">
    <text evidence="1">Belongs to the multicopper oxidase family.</text>
</comment>
<feature type="domain" description="Plastocyanin-like" evidence="7">
    <location>
        <begin position="96"/>
        <end position="213"/>
    </location>
</feature>
<evidence type="ECO:0000313" key="8">
    <source>
        <dbReference type="EMBL" id="KAL1586855.1"/>
    </source>
</evidence>
<evidence type="ECO:0008006" key="10">
    <source>
        <dbReference type="Google" id="ProtNLM"/>
    </source>
</evidence>
<dbReference type="CDD" id="cd13854">
    <property type="entry name" value="CuRO_1_MaLCC_like"/>
    <property type="match status" value="1"/>
</dbReference>
<evidence type="ECO:0000259" key="5">
    <source>
        <dbReference type="Pfam" id="PF00394"/>
    </source>
</evidence>
<evidence type="ECO:0000256" key="4">
    <source>
        <dbReference type="ARBA" id="ARBA00023008"/>
    </source>
</evidence>
<dbReference type="SUPFAM" id="SSF49503">
    <property type="entry name" value="Cupredoxins"/>
    <property type="match status" value="3"/>
</dbReference>
<evidence type="ECO:0000259" key="7">
    <source>
        <dbReference type="Pfam" id="PF07732"/>
    </source>
</evidence>
<dbReference type="PANTHER" id="PTHR11709">
    <property type="entry name" value="MULTI-COPPER OXIDASE"/>
    <property type="match status" value="1"/>
</dbReference>
<organism evidence="8 9">
    <name type="scientific">Cladosporium halotolerans</name>
    <dbReference type="NCBI Taxonomy" id="1052096"/>
    <lineage>
        <taxon>Eukaryota</taxon>
        <taxon>Fungi</taxon>
        <taxon>Dikarya</taxon>
        <taxon>Ascomycota</taxon>
        <taxon>Pezizomycotina</taxon>
        <taxon>Dothideomycetes</taxon>
        <taxon>Dothideomycetidae</taxon>
        <taxon>Cladosporiales</taxon>
        <taxon>Cladosporiaceae</taxon>
        <taxon>Cladosporium</taxon>
    </lineage>
</organism>
<keyword evidence="3" id="KW-0560">Oxidoreductase</keyword>
<evidence type="ECO:0000256" key="1">
    <source>
        <dbReference type="ARBA" id="ARBA00010609"/>
    </source>
</evidence>
<evidence type="ECO:0000256" key="3">
    <source>
        <dbReference type="ARBA" id="ARBA00023002"/>
    </source>
</evidence>
<dbReference type="GO" id="GO:0016491">
    <property type="term" value="F:oxidoreductase activity"/>
    <property type="evidence" value="ECO:0007669"/>
    <property type="project" value="UniProtKB-KW"/>
</dbReference>
<accession>A0AB34KU62</accession>
<dbReference type="InterPro" id="IPR011707">
    <property type="entry name" value="Cu-oxidase-like_N"/>
</dbReference>
<comment type="caution">
    <text evidence="8">The sequence shown here is derived from an EMBL/GenBank/DDBJ whole genome shotgun (WGS) entry which is preliminary data.</text>
</comment>
<dbReference type="GO" id="GO:0005507">
    <property type="term" value="F:copper ion binding"/>
    <property type="evidence" value="ECO:0007669"/>
    <property type="project" value="InterPro"/>
</dbReference>
<dbReference type="InterPro" id="IPR045087">
    <property type="entry name" value="Cu-oxidase_fam"/>
</dbReference>
<proteinExistence type="inferred from homology"/>
<dbReference type="Proteomes" id="UP000803884">
    <property type="component" value="Unassembled WGS sequence"/>
</dbReference>
<dbReference type="Pfam" id="PF07732">
    <property type="entry name" value="Cu-oxidase_3"/>
    <property type="match status" value="1"/>
</dbReference>
<dbReference type="Gene3D" id="2.60.40.420">
    <property type="entry name" value="Cupredoxins - blue copper proteins"/>
    <property type="match status" value="3"/>
</dbReference>
<keyword evidence="2" id="KW-0479">Metal-binding</keyword>
<dbReference type="PANTHER" id="PTHR11709:SF145">
    <property type="entry name" value="LCC1"/>
    <property type="match status" value="1"/>
</dbReference>
<dbReference type="AlphaFoldDB" id="A0AB34KU62"/>
<keyword evidence="4" id="KW-0186">Copper</keyword>
<reference evidence="8 9" key="1">
    <citation type="journal article" date="2020" name="Microbiol. Resour. Announc.">
        <title>Draft Genome Sequence of a Cladosporium Species Isolated from the Mesophotic Ascidian Didemnum maculosum.</title>
        <authorList>
            <person name="Gioti A."/>
            <person name="Siaperas R."/>
            <person name="Nikolaivits E."/>
            <person name="Le Goff G."/>
            <person name="Ouazzani J."/>
            <person name="Kotoulas G."/>
            <person name="Topakas E."/>
        </authorList>
    </citation>
    <scope>NUCLEOTIDE SEQUENCE [LARGE SCALE GENOMIC DNA]</scope>
    <source>
        <strain evidence="8 9">TM138-S3</strain>
    </source>
</reference>
<dbReference type="CDD" id="cd13901">
    <property type="entry name" value="CuRO_3_MaLCC_like"/>
    <property type="match status" value="1"/>
</dbReference>
<protein>
    <recommendedName>
        <fullName evidence="10">Multicopper oxidase</fullName>
    </recommendedName>
</protein>
<feature type="domain" description="Plastocyanin-like" evidence="5">
    <location>
        <begin position="223"/>
        <end position="362"/>
    </location>
</feature>
<evidence type="ECO:0000313" key="9">
    <source>
        <dbReference type="Proteomes" id="UP000803884"/>
    </source>
</evidence>
<dbReference type="EMBL" id="JAAQHG020000012">
    <property type="protein sequence ID" value="KAL1586855.1"/>
    <property type="molecule type" value="Genomic_DNA"/>
</dbReference>
<evidence type="ECO:0000256" key="2">
    <source>
        <dbReference type="ARBA" id="ARBA00022723"/>
    </source>
</evidence>
<dbReference type="Pfam" id="PF00394">
    <property type="entry name" value="Cu-oxidase"/>
    <property type="match status" value="1"/>
</dbReference>
<feature type="domain" description="Plastocyanin-like" evidence="6">
    <location>
        <begin position="459"/>
        <end position="611"/>
    </location>
</feature>